<evidence type="ECO:0000313" key="3">
    <source>
        <dbReference type="Proteomes" id="UP000822688"/>
    </source>
</evidence>
<dbReference type="EMBL" id="CM026425">
    <property type="protein sequence ID" value="KAG0576294.1"/>
    <property type="molecule type" value="Genomic_DNA"/>
</dbReference>
<accession>A0A8T0HYR2</accession>
<proteinExistence type="predicted"/>
<protein>
    <submittedName>
        <fullName evidence="2">Uncharacterized protein</fullName>
    </submittedName>
</protein>
<keyword evidence="3" id="KW-1185">Reference proteome</keyword>
<keyword evidence="1" id="KW-0812">Transmembrane</keyword>
<evidence type="ECO:0000313" key="2">
    <source>
        <dbReference type="EMBL" id="KAG0576294.1"/>
    </source>
</evidence>
<gene>
    <name evidence="2" type="ORF">KC19_5G069500</name>
</gene>
<dbReference type="Proteomes" id="UP000822688">
    <property type="component" value="Chromosome 5"/>
</dbReference>
<name>A0A8T0HYR2_CERPU</name>
<keyword evidence="1" id="KW-1133">Transmembrane helix</keyword>
<feature type="transmembrane region" description="Helical" evidence="1">
    <location>
        <begin position="82"/>
        <end position="102"/>
    </location>
</feature>
<reference evidence="2" key="1">
    <citation type="submission" date="2020-06" db="EMBL/GenBank/DDBJ databases">
        <title>WGS assembly of Ceratodon purpureus strain R40.</title>
        <authorList>
            <person name="Carey S.B."/>
            <person name="Jenkins J."/>
            <person name="Shu S."/>
            <person name="Lovell J.T."/>
            <person name="Sreedasyam A."/>
            <person name="Maumus F."/>
            <person name="Tiley G.P."/>
            <person name="Fernandez-Pozo N."/>
            <person name="Barry K."/>
            <person name="Chen C."/>
            <person name="Wang M."/>
            <person name="Lipzen A."/>
            <person name="Daum C."/>
            <person name="Saski C.A."/>
            <person name="Payton A.C."/>
            <person name="Mcbreen J.C."/>
            <person name="Conrad R.E."/>
            <person name="Kollar L.M."/>
            <person name="Olsson S."/>
            <person name="Huttunen S."/>
            <person name="Landis J.B."/>
            <person name="Wickett N.J."/>
            <person name="Johnson M.G."/>
            <person name="Rensing S.A."/>
            <person name="Grimwood J."/>
            <person name="Schmutz J."/>
            <person name="Mcdaniel S.F."/>
        </authorList>
    </citation>
    <scope>NUCLEOTIDE SEQUENCE</scope>
    <source>
        <strain evidence="2">R40</strain>
    </source>
</reference>
<keyword evidence="1" id="KW-0472">Membrane</keyword>
<evidence type="ECO:0000256" key="1">
    <source>
        <dbReference type="SAM" id="Phobius"/>
    </source>
</evidence>
<organism evidence="2 3">
    <name type="scientific">Ceratodon purpureus</name>
    <name type="common">Fire moss</name>
    <name type="synonym">Dicranum purpureum</name>
    <dbReference type="NCBI Taxonomy" id="3225"/>
    <lineage>
        <taxon>Eukaryota</taxon>
        <taxon>Viridiplantae</taxon>
        <taxon>Streptophyta</taxon>
        <taxon>Embryophyta</taxon>
        <taxon>Bryophyta</taxon>
        <taxon>Bryophytina</taxon>
        <taxon>Bryopsida</taxon>
        <taxon>Dicranidae</taxon>
        <taxon>Pseudoditrichales</taxon>
        <taxon>Ditrichaceae</taxon>
        <taxon>Ceratodon</taxon>
    </lineage>
</organism>
<dbReference type="AlphaFoldDB" id="A0A8T0HYR2"/>
<comment type="caution">
    <text evidence="2">The sequence shown here is derived from an EMBL/GenBank/DDBJ whole genome shotgun (WGS) entry which is preliminary data.</text>
</comment>
<sequence length="137" mass="14980">MSEKDEKATPPVIPTAPTAPVIPPPPPVVPTIPSPLTTPAKVLVRELKREPAALGERAGSVTWEQPTALQTRQYPLWYRYRAAFGSLIIVNVCIGTYMLFTVKPKPKGSKKGKALSVNRSAIFSRWLLESTGSRSID</sequence>